<evidence type="ECO:0000313" key="2">
    <source>
        <dbReference type="Proteomes" id="UP000679284"/>
    </source>
</evidence>
<keyword evidence="2" id="KW-1185">Reference proteome</keyword>
<name>A0A8J8MRQ6_9RHOB</name>
<dbReference type="KEGG" id="fap:GR316_04165"/>
<proteinExistence type="predicted"/>
<dbReference type="AlphaFoldDB" id="A0A8J8MRQ6"/>
<accession>A0A8J8MRQ6</accession>
<dbReference type="Proteomes" id="UP000679284">
    <property type="component" value="Chromosome"/>
</dbReference>
<gene>
    <name evidence="1" type="ORF">GR316_04165</name>
</gene>
<organism evidence="1 2">
    <name type="scientific">Falsirhodobacter algicola</name>
    <dbReference type="NCBI Taxonomy" id="2692330"/>
    <lineage>
        <taxon>Bacteria</taxon>
        <taxon>Pseudomonadati</taxon>
        <taxon>Pseudomonadota</taxon>
        <taxon>Alphaproteobacteria</taxon>
        <taxon>Rhodobacterales</taxon>
        <taxon>Paracoccaceae</taxon>
        <taxon>Falsirhodobacter</taxon>
    </lineage>
</organism>
<protein>
    <submittedName>
        <fullName evidence="1">Uncharacterized protein</fullName>
    </submittedName>
</protein>
<dbReference type="EMBL" id="CP047289">
    <property type="protein sequence ID" value="QUS35537.1"/>
    <property type="molecule type" value="Genomic_DNA"/>
</dbReference>
<reference evidence="1" key="1">
    <citation type="submission" date="2020-01" db="EMBL/GenBank/DDBJ databases">
        <authorList>
            <person name="Yang Y."/>
            <person name="Kwon Y.M."/>
        </authorList>
    </citation>
    <scope>NUCLEOTIDE SEQUENCE</scope>
    <source>
        <strain evidence="1">PG104</strain>
    </source>
</reference>
<evidence type="ECO:0000313" key="1">
    <source>
        <dbReference type="EMBL" id="QUS35537.1"/>
    </source>
</evidence>
<dbReference type="RefSeq" id="WP_211784785.1">
    <property type="nucleotide sequence ID" value="NZ_CP047289.1"/>
</dbReference>
<sequence>MKIIFHLGVHCTDEEQVLRCLRQNSESLAAQGIVVPDPAKYRSLLRDTATALETGSLSEEAQDILLDQLLDGHDDDPSRLVLAWDNLLSFPQWAVRGRFYPSAGTRVLNLARMFPNEEVTFRLAVRNPATWLPDLHARQKGKNFRELVSGLPIEKLRWSDMVEDMVTCSDNIRVTLWCDEDAPILWPRILASIGGVEDGTSLTGWTDFYAPLLDPHGLKNLGAVAALPMEEREAAISALLEAHGLPDAFNMTFEAPGWDQMTVDHLSALYEADVARIGALPGVTLLRP</sequence>